<reference evidence="1 2" key="1">
    <citation type="submission" date="2024-08" db="EMBL/GenBank/DDBJ databases">
        <authorList>
            <person name="Cucini C."/>
            <person name="Frati F."/>
        </authorList>
    </citation>
    <scope>NUCLEOTIDE SEQUENCE [LARGE SCALE GENOMIC DNA]</scope>
</reference>
<dbReference type="Proteomes" id="UP001642540">
    <property type="component" value="Unassembled WGS sequence"/>
</dbReference>
<evidence type="ECO:0000313" key="2">
    <source>
        <dbReference type="Proteomes" id="UP001642540"/>
    </source>
</evidence>
<dbReference type="EMBL" id="CAXLJM020000013">
    <property type="protein sequence ID" value="CAL8079662.1"/>
    <property type="molecule type" value="Genomic_DNA"/>
</dbReference>
<evidence type="ECO:0000313" key="1">
    <source>
        <dbReference type="EMBL" id="CAL8079662.1"/>
    </source>
</evidence>
<gene>
    <name evidence="1" type="ORF">ODALV1_LOCUS4431</name>
</gene>
<accession>A0ABP1PXT9</accession>
<keyword evidence="2" id="KW-1185">Reference proteome</keyword>
<protein>
    <submittedName>
        <fullName evidence="1">Uncharacterized protein</fullName>
    </submittedName>
</protein>
<name>A0ABP1PXT9_9HEXA</name>
<comment type="caution">
    <text evidence="1">The sequence shown here is derived from an EMBL/GenBank/DDBJ whole genome shotgun (WGS) entry which is preliminary data.</text>
</comment>
<proteinExistence type="predicted"/>
<sequence>MGKGKQWLVKKIKSRPFKVEQEHFSEYNLGFDFLNSSLQSAKESLHILRAPWMLCNWSNLLWIESVILASWCVMGICMENRSLCKAFEQCGLFQSHSVRVLKVMLKFEGFAMLVIQAEKII</sequence>
<organism evidence="1 2">
    <name type="scientific">Orchesella dallaii</name>
    <dbReference type="NCBI Taxonomy" id="48710"/>
    <lineage>
        <taxon>Eukaryota</taxon>
        <taxon>Metazoa</taxon>
        <taxon>Ecdysozoa</taxon>
        <taxon>Arthropoda</taxon>
        <taxon>Hexapoda</taxon>
        <taxon>Collembola</taxon>
        <taxon>Entomobryomorpha</taxon>
        <taxon>Entomobryoidea</taxon>
        <taxon>Orchesellidae</taxon>
        <taxon>Orchesellinae</taxon>
        <taxon>Orchesella</taxon>
    </lineage>
</organism>